<feature type="compositionally biased region" description="Polar residues" evidence="7">
    <location>
        <begin position="1097"/>
        <end position="1106"/>
    </location>
</feature>
<feature type="region of interest" description="Disordered" evidence="7">
    <location>
        <begin position="741"/>
        <end position="883"/>
    </location>
</feature>
<feature type="compositionally biased region" description="Low complexity" evidence="7">
    <location>
        <begin position="985"/>
        <end position="995"/>
    </location>
</feature>
<dbReference type="PANTHER" id="PTHR45436:SF5">
    <property type="entry name" value="SENSOR HISTIDINE KINASE TRCS"/>
    <property type="match status" value="1"/>
</dbReference>
<proteinExistence type="predicted"/>
<feature type="compositionally biased region" description="Low complexity" evidence="7">
    <location>
        <begin position="907"/>
        <end position="933"/>
    </location>
</feature>
<dbReference type="InterPro" id="IPR003594">
    <property type="entry name" value="HATPase_dom"/>
</dbReference>
<reference evidence="11" key="1">
    <citation type="journal article" date="2019" name="Int. J. Syst. Evol. Microbiol.">
        <title>The Global Catalogue of Microorganisms (GCM) 10K type strain sequencing project: providing services to taxonomists for standard genome sequencing and annotation.</title>
        <authorList>
            <consortium name="The Broad Institute Genomics Platform"/>
            <consortium name="The Broad Institute Genome Sequencing Center for Infectious Disease"/>
            <person name="Wu L."/>
            <person name="Ma J."/>
        </authorList>
    </citation>
    <scope>NUCLEOTIDE SEQUENCE [LARGE SCALE GENOMIC DNA]</scope>
    <source>
        <strain evidence="11">CGMCC 4.7304</strain>
    </source>
</reference>
<accession>A0ABW0Z2W6</accession>
<evidence type="ECO:0000256" key="1">
    <source>
        <dbReference type="ARBA" id="ARBA00000085"/>
    </source>
</evidence>
<feature type="coiled-coil region" evidence="6">
    <location>
        <begin position="414"/>
        <end position="445"/>
    </location>
</feature>
<feature type="compositionally biased region" description="Polar residues" evidence="7">
    <location>
        <begin position="1238"/>
        <end position="1248"/>
    </location>
</feature>
<evidence type="ECO:0000256" key="6">
    <source>
        <dbReference type="SAM" id="Coils"/>
    </source>
</evidence>
<feature type="compositionally biased region" description="Gly residues" evidence="7">
    <location>
        <begin position="896"/>
        <end position="906"/>
    </location>
</feature>
<dbReference type="Pfam" id="PF02518">
    <property type="entry name" value="HATPase_c"/>
    <property type="match status" value="1"/>
</dbReference>
<evidence type="ECO:0000256" key="3">
    <source>
        <dbReference type="ARBA" id="ARBA00022553"/>
    </source>
</evidence>
<keyword evidence="4" id="KW-0808">Transferase</keyword>
<feature type="compositionally biased region" description="Gly residues" evidence="7">
    <location>
        <begin position="934"/>
        <end position="944"/>
    </location>
</feature>
<dbReference type="Pfam" id="PF08376">
    <property type="entry name" value="NIT"/>
    <property type="match status" value="1"/>
</dbReference>
<feature type="compositionally biased region" description="Gly residues" evidence="7">
    <location>
        <begin position="996"/>
        <end position="1022"/>
    </location>
</feature>
<feature type="compositionally biased region" description="Low complexity" evidence="7">
    <location>
        <begin position="965"/>
        <end position="978"/>
    </location>
</feature>
<evidence type="ECO:0000256" key="2">
    <source>
        <dbReference type="ARBA" id="ARBA00012438"/>
    </source>
</evidence>
<feature type="region of interest" description="Disordered" evidence="7">
    <location>
        <begin position="896"/>
        <end position="1261"/>
    </location>
</feature>
<keyword evidence="6" id="KW-0175">Coiled coil</keyword>
<dbReference type="InterPro" id="IPR050428">
    <property type="entry name" value="TCS_sensor_his_kinase"/>
</dbReference>
<evidence type="ECO:0000256" key="7">
    <source>
        <dbReference type="SAM" id="MobiDB-lite"/>
    </source>
</evidence>
<dbReference type="InterPro" id="IPR013587">
    <property type="entry name" value="Nitrate/nitrite_sensing"/>
</dbReference>
<evidence type="ECO:0000259" key="8">
    <source>
        <dbReference type="Pfam" id="PF02518"/>
    </source>
</evidence>
<evidence type="ECO:0000313" key="10">
    <source>
        <dbReference type="EMBL" id="MFC5721389.1"/>
    </source>
</evidence>
<dbReference type="RefSeq" id="WP_390316653.1">
    <property type="nucleotide sequence ID" value="NZ_JBHSPB010000007.1"/>
</dbReference>
<feature type="domain" description="Histidine kinase/HSP90-like ATPase" evidence="8">
    <location>
        <begin position="578"/>
        <end position="720"/>
    </location>
</feature>
<dbReference type="InterPro" id="IPR036890">
    <property type="entry name" value="HATPase_C_sf"/>
</dbReference>
<comment type="catalytic activity">
    <reaction evidence="1">
        <text>ATP + protein L-histidine = ADP + protein N-phospho-L-histidine.</text>
        <dbReference type="EC" id="2.7.13.3"/>
    </reaction>
</comment>
<evidence type="ECO:0000259" key="9">
    <source>
        <dbReference type="Pfam" id="PF08376"/>
    </source>
</evidence>
<dbReference type="SUPFAM" id="SSF55874">
    <property type="entry name" value="ATPase domain of HSP90 chaperone/DNA topoisomerase II/histidine kinase"/>
    <property type="match status" value="1"/>
</dbReference>
<evidence type="ECO:0000256" key="4">
    <source>
        <dbReference type="ARBA" id="ARBA00022679"/>
    </source>
</evidence>
<keyword evidence="5" id="KW-0418">Kinase</keyword>
<dbReference type="Gene3D" id="3.30.565.10">
    <property type="entry name" value="Histidine kinase-like ATPase, C-terminal domain"/>
    <property type="match status" value="1"/>
</dbReference>
<protein>
    <recommendedName>
        <fullName evidence="2">histidine kinase</fullName>
        <ecNumber evidence="2">2.7.13.3</ecNumber>
    </recommendedName>
</protein>
<dbReference type="EMBL" id="JBHSPB010000007">
    <property type="protein sequence ID" value="MFC5721389.1"/>
    <property type="molecule type" value="Genomic_DNA"/>
</dbReference>
<comment type="caution">
    <text evidence="10">The sequence shown here is derived from an EMBL/GenBank/DDBJ whole genome shotgun (WGS) entry which is preliminary data.</text>
</comment>
<dbReference type="EC" id="2.7.13.3" evidence="2"/>
<gene>
    <name evidence="10" type="ORF">ACFP1Z_14550</name>
</gene>
<keyword evidence="11" id="KW-1185">Reference proteome</keyword>
<name>A0ABW0Z2W6_9ACTN</name>
<feature type="compositionally biased region" description="Gly residues" evidence="7">
    <location>
        <begin position="775"/>
        <end position="791"/>
    </location>
</feature>
<feature type="compositionally biased region" description="Gly residues" evidence="7">
    <location>
        <begin position="1033"/>
        <end position="1055"/>
    </location>
</feature>
<feature type="region of interest" description="Disordered" evidence="7">
    <location>
        <begin position="445"/>
        <end position="470"/>
    </location>
</feature>
<dbReference type="Proteomes" id="UP001596083">
    <property type="component" value="Unassembled WGS sequence"/>
</dbReference>
<feature type="domain" description="Nitrate/nitrite sensing protein" evidence="9">
    <location>
        <begin position="56"/>
        <end position="311"/>
    </location>
</feature>
<feature type="compositionally biased region" description="Low complexity" evidence="7">
    <location>
        <begin position="1068"/>
        <end position="1079"/>
    </location>
</feature>
<dbReference type="PANTHER" id="PTHR45436">
    <property type="entry name" value="SENSOR HISTIDINE KINASE YKOH"/>
    <property type="match status" value="1"/>
</dbReference>
<feature type="compositionally biased region" description="Gly residues" evidence="7">
    <location>
        <begin position="820"/>
        <end position="840"/>
    </location>
</feature>
<sequence length="1261" mass="123368">MPERTVRVRKRLTASVAAMALTVLGASAFGVLDALRGLDDADRAAGSARAAVAAVALAHALEDERDAMTPFVAGGRAEDRAPAASAAQRARVDRQITEFRRAAAPSASGSSAGSAGSASRFGDALKALDALPATRRQALGAGGADAIAVLTAYTGTLQTLRNAAGALAPAPSVPIVPPVPGAGAGPGIGAAAALPPLGRAVEEASATRALLLAALAAHGTQPPLTAAAQRAVAGEQAALADFGRLAPAGPRDTYARTVRGGDVTTAEGQIARLTGPQAGTADLEQPAQPVHTALTARLDRMRTVETGLTDTAAGSLDRQRGAALTALAIRAGAAALCLLLAVLLGVRSARSMTRPLGALRLGARRVCADPAGAQPVPLGDRGFRGCDDEFAETARCVNILRQAAVRDRERIAVLEAERNRLAASGQEIAEERDALRERHEALLRETEERLSSHPSRLSATGHPQETPEEPAHGLCVGLSRRTLGLVDRQLALIEGLEAHEADPERLENLFRLDHFATRMRRNSENLLVLAGAGHGPGHPGPVALLDVLRASAGEIEQYPRVRIQSLPQHARIQGHASEDVSHLIAELLENATAFSPADAQVQVSGWLLEGGEIMLSVQDEGIGVAPDRLAELNSLLADAGTDGRPLPLFLPAQATGEDGARGRPGAFGSGPAAGTGTGAGRPAAGLGLHVVARLAARHGIHVELREQPAGGITAVVILPDTLHVAGPPVVTGLGDTPPVPGAAVRPLHLPGSLAESDSYAPRGRSRRGSGTHAGAPGGAGASSPGFGGGWASGAPDGLTGGGTGPTGPPGSLGHPDAPGNGTGEPGAIGPAGGSGNGAAGTPGSSGYSGASGGGGGSAGSGGSGNGRAGASGSPGYPGASGGTGGSAGAGGLLGASGGAGGTGPTGTPGSSEYSGASGLAGNSAGTPGLPGAPDGSGDGPGTLGSPGYPGAPGSNGPTGRFPGAPTRTGSSAGTRGTPGDPGNIPAGAPGSSGYPGASGGAGGSAGAGGVLGASGGPGGNGPTGPPGSPGYPGTTGGAGGSAGAGGLPGASGGNGPTATPGSPGYPGAPGAIGTPGRTGKPQPPRFRPVGLPGVAGTSPTEWSVDTTMRLGIFPGTGTGTGTGQSPSAPPFQPIDPVRPGRVRPPWAGEPSGASPKGRHARPQTSASPGAQPPGWERVDLTGQGLPRRIPQPVPPRPEPARPRQGVDAQALRDKLAGFQQGARDGRRAAEAEWAAGTTDRNPSRNQAGSPADGGTVEEARG</sequence>
<organism evidence="10 11">
    <name type="scientific">Streptomyces gamaensis</name>
    <dbReference type="NCBI Taxonomy" id="1763542"/>
    <lineage>
        <taxon>Bacteria</taxon>
        <taxon>Bacillati</taxon>
        <taxon>Actinomycetota</taxon>
        <taxon>Actinomycetes</taxon>
        <taxon>Kitasatosporales</taxon>
        <taxon>Streptomycetaceae</taxon>
        <taxon>Streptomyces</taxon>
    </lineage>
</organism>
<feature type="compositionally biased region" description="Polar residues" evidence="7">
    <location>
        <begin position="452"/>
        <end position="463"/>
    </location>
</feature>
<feature type="compositionally biased region" description="Gly residues" evidence="7">
    <location>
        <begin position="849"/>
        <end position="869"/>
    </location>
</feature>
<keyword evidence="3" id="KW-0597">Phosphoprotein</keyword>
<evidence type="ECO:0000256" key="5">
    <source>
        <dbReference type="ARBA" id="ARBA00022777"/>
    </source>
</evidence>
<evidence type="ECO:0000313" key="11">
    <source>
        <dbReference type="Proteomes" id="UP001596083"/>
    </source>
</evidence>